<accession>A0AA44Q5W5</accession>
<keyword evidence="1" id="KW-0472">Membrane</keyword>
<gene>
    <name evidence="2" type="ORF">COK38_25245</name>
</gene>
<sequence length="153" mass="15575">IFGPVIPIAALFYLGDSGFVKIIGDYLPKGSHGIINDLGIALSQTVPLNQYVSAITLTGVGVITGLDGSGFSGISLAGSIANLFGTALGHGTATLTALGQIAAIWTGGGTLIPWALIPAAAICKVDPFELARRNFLPVLIGLIVTTVVAMFLL</sequence>
<organism evidence="2 3">
    <name type="scientific">Bacillus cereus</name>
    <dbReference type="NCBI Taxonomy" id="1396"/>
    <lineage>
        <taxon>Bacteria</taxon>
        <taxon>Bacillati</taxon>
        <taxon>Bacillota</taxon>
        <taxon>Bacilli</taxon>
        <taxon>Bacillales</taxon>
        <taxon>Bacillaceae</taxon>
        <taxon>Bacillus</taxon>
        <taxon>Bacillus cereus group</taxon>
    </lineage>
</organism>
<keyword evidence="1" id="KW-0812">Transmembrane</keyword>
<dbReference type="EMBL" id="NVBO01000324">
    <property type="protein sequence ID" value="PFR88966.1"/>
    <property type="molecule type" value="Genomic_DNA"/>
</dbReference>
<protein>
    <submittedName>
        <fullName evidence="2">Uncharacterized protein</fullName>
    </submittedName>
</protein>
<evidence type="ECO:0000313" key="3">
    <source>
        <dbReference type="Proteomes" id="UP000226357"/>
    </source>
</evidence>
<feature type="transmembrane region" description="Helical" evidence="1">
    <location>
        <begin position="102"/>
        <end position="123"/>
    </location>
</feature>
<name>A0AA44Q5W5_BACCE</name>
<feature type="transmembrane region" description="Helical" evidence="1">
    <location>
        <begin position="135"/>
        <end position="152"/>
    </location>
</feature>
<dbReference type="Proteomes" id="UP000226357">
    <property type="component" value="Unassembled WGS sequence"/>
</dbReference>
<evidence type="ECO:0000313" key="2">
    <source>
        <dbReference type="EMBL" id="PFR88966.1"/>
    </source>
</evidence>
<proteinExistence type="predicted"/>
<evidence type="ECO:0000256" key="1">
    <source>
        <dbReference type="SAM" id="Phobius"/>
    </source>
</evidence>
<reference evidence="2 3" key="1">
    <citation type="submission" date="2017-09" db="EMBL/GenBank/DDBJ databases">
        <title>Large-scale bioinformatics analysis of Bacillus genomes uncovers conserved roles of natural products in bacterial physiology.</title>
        <authorList>
            <consortium name="Agbiome Team Llc"/>
            <person name="Bleich R.M."/>
            <person name="Grubbs K.J."/>
            <person name="Santa Maria K.C."/>
            <person name="Allen S.E."/>
            <person name="Farag S."/>
            <person name="Shank E.A."/>
            <person name="Bowers A."/>
        </authorList>
    </citation>
    <scope>NUCLEOTIDE SEQUENCE [LARGE SCALE GENOMIC DNA]</scope>
    <source>
        <strain evidence="2 3">AFS067272</strain>
    </source>
</reference>
<comment type="caution">
    <text evidence="2">The sequence shown here is derived from an EMBL/GenBank/DDBJ whole genome shotgun (WGS) entry which is preliminary data.</text>
</comment>
<feature type="non-terminal residue" evidence="2">
    <location>
        <position position="1"/>
    </location>
</feature>
<keyword evidence="1" id="KW-1133">Transmembrane helix</keyword>
<dbReference type="AlphaFoldDB" id="A0AA44Q5W5"/>